<organism evidence="1 2">
    <name type="scientific">Pseudobacteroides cellulosolvens ATCC 35603 = DSM 2933</name>
    <dbReference type="NCBI Taxonomy" id="398512"/>
    <lineage>
        <taxon>Bacteria</taxon>
        <taxon>Bacillati</taxon>
        <taxon>Bacillota</taxon>
        <taxon>Clostridia</taxon>
        <taxon>Eubacteriales</taxon>
        <taxon>Oscillospiraceae</taxon>
        <taxon>Pseudobacteroides</taxon>
    </lineage>
</organism>
<comment type="caution">
    <text evidence="1">The sequence shown here is derived from an EMBL/GenBank/DDBJ whole genome shotgun (WGS) entry which is preliminary data.</text>
</comment>
<dbReference type="PIRSF" id="PIRSF037263">
    <property type="entry name" value="DUF951_bac"/>
    <property type="match status" value="1"/>
</dbReference>
<dbReference type="Proteomes" id="UP000036923">
    <property type="component" value="Unassembled WGS sequence"/>
</dbReference>
<dbReference type="eggNOG" id="COG4481">
    <property type="taxonomic scope" value="Bacteria"/>
</dbReference>
<dbReference type="EMBL" id="LGTC01000001">
    <property type="protein sequence ID" value="KNY30373.1"/>
    <property type="molecule type" value="Genomic_DNA"/>
</dbReference>
<dbReference type="RefSeq" id="WP_036939999.1">
    <property type="nucleotide sequence ID" value="NZ_JQKC01000010.1"/>
</dbReference>
<dbReference type="STRING" id="398512.Bccel_5653"/>
<accession>A0A0L6JWZ6</accession>
<keyword evidence="2" id="KW-1185">Reference proteome</keyword>
<evidence type="ECO:0008006" key="3">
    <source>
        <dbReference type="Google" id="ProtNLM"/>
    </source>
</evidence>
<dbReference type="Pfam" id="PF06107">
    <property type="entry name" value="DUF951"/>
    <property type="match status" value="1"/>
</dbReference>
<dbReference type="PATRIC" id="fig|398512.5.peg.5928"/>
<evidence type="ECO:0000313" key="2">
    <source>
        <dbReference type="Proteomes" id="UP000036923"/>
    </source>
</evidence>
<dbReference type="PANTHER" id="PTHR38455">
    <property type="entry name" value="HYPOTHETICAL CYTOSOLIC PROTEIN"/>
    <property type="match status" value="1"/>
</dbReference>
<dbReference type="PANTHER" id="PTHR38455:SF1">
    <property type="entry name" value="DUF951 DOMAIN-CONTAINING PROTEIN"/>
    <property type="match status" value="1"/>
</dbReference>
<gene>
    <name evidence="1" type="ORF">Bccel_5653</name>
</gene>
<name>A0A0L6JWZ6_9FIRM</name>
<dbReference type="OrthoDB" id="9802710at2"/>
<sequence>MPIKFNVGDVVEMKKQHPCGSKEWEVMRTGADFRIKCLGCSHQVMLPRPKFEKNVKKIIKSVGDC</sequence>
<protein>
    <recommendedName>
        <fullName evidence="3">DUF951 domain-containing protein</fullName>
    </recommendedName>
</protein>
<evidence type="ECO:0000313" key="1">
    <source>
        <dbReference type="EMBL" id="KNY30373.1"/>
    </source>
</evidence>
<reference evidence="2" key="1">
    <citation type="submission" date="2015-07" db="EMBL/GenBank/DDBJ databases">
        <title>Near-Complete Genome Sequence of the Cellulolytic Bacterium Bacteroides (Pseudobacteroides) cellulosolvens ATCC 35603.</title>
        <authorList>
            <person name="Dassa B."/>
            <person name="Utturkar S.M."/>
            <person name="Klingeman D.M."/>
            <person name="Hurt R.A."/>
            <person name="Keller M."/>
            <person name="Xu J."/>
            <person name="Reddy Y.H.K."/>
            <person name="Borovok I."/>
            <person name="Grinberg I.R."/>
            <person name="Lamed R."/>
            <person name="Zhivin O."/>
            <person name="Bayer E.A."/>
            <person name="Brown S.D."/>
        </authorList>
    </citation>
    <scope>NUCLEOTIDE SEQUENCE [LARGE SCALE GENOMIC DNA]</scope>
    <source>
        <strain evidence="2">DSM 2933</strain>
    </source>
</reference>
<dbReference type="InterPro" id="IPR009296">
    <property type="entry name" value="DUF951"/>
</dbReference>
<dbReference type="AlphaFoldDB" id="A0A0L6JWZ6"/>
<proteinExistence type="predicted"/>